<reference evidence="1 2" key="1">
    <citation type="journal article" date="2009" name="Nature">
        <title>The Sorghum bicolor genome and the diversification of grasses.</title>
        <authorList>
            <person name="Paterson A.H."/>
            <person name="Bowers J.E."/>
            <person name="Bruggmann R."/>
            <person name="Dubchak I."/>
            <person name="Grimwood J."/>
            <person name="Gundlach H."/>
            <person name="Haberer G."/>
            <person name="Hellsten U."/>
            <person name="Mitros T."/>
            <person name="Poliakov A."/>
            <person name="Schmutz J."/>
            <person name="Spannagl M."/>
            <person name="Tang H."/>
            <person name="Wang X."/>
            <person name="Wicker T."/>
            <person name="Bharti A.K."/>
            <person name="Chapman J."/>
            <person name="Feltus F.A."/>
            <person name="Gowik U."/>
            <person name="Grigoriev I.V."/>
            <person name="Lyons E."/>
            <person name="Maher C.A."/>
            <person name="Martis M."/>
            <person name="Narechania A."/>
            <person name="Otillar R.P."/>
            <person name="Penning B.W."/>
            <person name="Salamov A.A."/>
            <person name="Wang Y."/>
            <person name="Zhang L."/>
            <person name="Carpita N.C."/>
            <person name="Freeling M."/>
            <person name="Gingle A.R."/>
            <person name="Hash C.T."/>
            <person name="Keller B."/>
            <person name="Klein P."/>
            <person name="Kresovich S."/>
            <person name="McCann M.C."/>
            <person name="Ming R."/>
            <person name="Peterson D.G."/>
            <person name="Mehboob-ur-Rahman"/>
            <person name="Ware D."/>
            <person name="Westhoff P."/>
            <person name="Mayer K.F."/>
            <person name="Messing J."/>
            <person name="Rokhsar D.S."/>
        </authorList>
    </citation>
    <scope>NUCLEOTIDE SEQUENCE [LARGE SCALE GENOMIC DNA]</scope>
    <source>
        <strain evidence="2">cv. BTx623</strain>
    </source>
</reference>
<name>A0A1Z5RBX2_SORBI</name>
<evidence type="ECO:0000313" key="1">
    <source>
        <dbReference type="EMBL" id="OQU81250.1"/>
    </source>
</evidence>
<dbReference type="InParanoid" id="A0A1Z5RBX2"/>
<dbReference type="ExpressionAtlas" id="A0A1Z5RBX2">
    <property type="expression patterns" value="baseline and differential"/>
</dbReference>
<dbReference type="EMBL" id="CM000765">
    <property type="protein sequence ID" value="OQU81250.1"/>
    <property type="molecule type" value="Genomic_DNA"/>
</dbReference>
<organism evidence="1 2">
    <name type="scientific">Sorghum bicolor</name>
    <name type="common">Sorghum</name>
    <name type="synonym">Sorghum vulgare</name>
    <dbReference type="NCBI Taxonomy" id="4558"/>
    <lineage>
        <taxon>Eukaryota</taxon>
        <taxon>Viridiplantae</taxon>
        <taxon>Streptophyta</taxon>
        <taxon>Embryophyta</taxon>
        <taxon>Tracheophyta</taxon>
        <taxon>Spermatophyta</taxon>
        <taxon>Magnoliopsida</taxon>
        <taxon>Liliopsida</taxon>
        <taxon>Poales</taxon>
        <taxon>Poaceae</taxon>
        <taxon>PACMAD clade</taxon>
        <taxon>Panicoideae</taxon>
        <taxon>Andropogonodae</taxon>
        <taxon>Andropogoneae</taxon>
        <taxon>Sorghinae</taxon>
        <taxon>Sorghum</taxon>
    </lineage>
</organism>
<dbReference type="Proteomes" id="UP000000768">
    <property type="component" value="Chromosome 6"/>
</dbReference>
<proteinExistence type="predicted"/>
<protein>
    <submittedName>
        <fullName evidence="1">Uncharacterized protein</fullName>
    </submittedName>
</protein>
<dbReference type="AlphaFoldDB" id="A0A1Z5RBX2"/>
<keyword evidence="2" id="KW-1185">Reference proteome</keyword>
<reference evidence="2" key="2">
    <citation type="journal article" date="2018" name="Plant J.">
        <title>The Sorghum bicolor reference genome: improved assembly, gene annotations, a transcriptome atlas, and signatures of genome organization.</title>
        <authorList>
            <person name="McCormick R.F."/>
            <person name="Truong S.K."/>
            <person name="Sreedasyam A."/>
            <person name="Jenkins J."/>
            <person name="Shu S."/>
            <person name="Sims D."/>
            <person name="Kennedy M."/>
            <person name="Amirebrahimi M."/>
            <person name="Weers B.D."/>
            <person name="McKinley B."/>
            <person name="Mattison A."/>
            <person name="Morishige D.T."/>
            <person name="Grimwood J."/>
            <person name="Schmutz J."/>
            <person name="Mullet J.E."/>
        </authorList>
    </citation>
    <scope>NUCLEOTIDE SEQUENCE [LARGE SCALE GENOMIC DNA]</scope>
    <source>
        <strain evidence="2">cv. BTx623</strain>
    </source>
</reference>
<evidence type="ECO:0000313" key="2">
    <source>
        <dbReference type="Proteomes" id="UP000000768"/>
    </source>
</evidence>
<accession>A0A1Z5RBX2</accession>
<sequence length="113" mass="13195">MYCFFASIFFFCRSGYILWCPLFFNSRRSVEDIIFRAKSSFLQVWIRLSVAPSTSVVLIRDIRAGAFQQFQFSTIIQVTTLYSHRISLPNYFSAHGQLNSQLPKMKFLGKFVI</sequence>
<gene>
    <name evidence="1" type="ORF">SORBI_3006G032500</name>
</gene>
<dbReference type="Gramene" id="OQU81250">
    <property type="protein sequence ID" value="OQU81250"/>
    <property type="gene ID" value="SORBI_3006G032500"/>
</dbReference>